<comment type="caution">
    <text evidence="1">The sequence shown here is derived from an EMBL/GenBank/DDBJ whole genome shotgun (WGS) entry which is preliminary data.</text>
</comment>
<dbReference type="NCBIfam" id="TIGR02122">
    <property type="entry name" value="TRAP_TAXI"/>
    <property type="match status" value="1"/>
</dbReference>
<reference evidence="1" key="1">
    <citation type="journal article" date="2014" name="Front. Microbiol.">
        <title>High frequency of phylogenetically diverse reductive dehalogenase-homologous genes in deep subseafloor sedimentary metagenomes.</title>
        <authorList>
            <person name="Kawai M."/>
            <person name="Futagami T."/>
            <person name="Toyoda A."/>
            <person name="Takaki Y."/>
            <person name="Nishi S."/>
            <person name="Hori S."/>
            <person name="Arai W."/>
            <person name="Tsubouchi T."/>
            <person name="Morono Y."/>
            <person name="Uchiyama I."/>
            <person name="Ito T."/>
            <person name="Fujiyama A."/>
            <person name="Inagaki F."/>
            <person name="Takami H."/>
        </authorList>
    </citation>
    <scope>NUCLEOTIDE SEQUENCE</scope>
    <source>
        <strain evidence="1">Expedition CK06-06</strain>
    </source>
</reference>
<evidence type="ECO:0008006" key="2">
    <source>
        <dbReference type="Google" id="ProtNLM"/>
    </source>
</evidence>
<feature type="non-terminal residue" evidence="1">
    <location>
        <position position="1"/>
    </location>
</feature>
<evidence type="ECO:0000313" key="1">
    <source>
        <dbReference type="EMBL" id="GAG56785.1"/>
    </source>
</evidence>
<accession>X0YL55</accession>
<dbReference type="AlphaFoldDB" id="X0YL55"/>
<dbReference type="Pfam" id="PF16868">
    <property type="entry name" value="NMT1_3"/>
    <property type="match status" value="1"/>
</dbReference>
<dbReference type="InterPro" id="IPR011852">
    <property type="entry name" value="TRAP_TAXI"/>
</dbReference>
<dbReference type="CDD" id="cd13520">
    <property type="entry name" value="PBP2_TAXI_TRAP"/>
    <property type="match status" value="1"/>
</dbReference>
<name>X0YL55_9ZZZZ</name>
<dbReference type="PANTHER" id="PTHR42941">
    <property type="entry name" value="SLL1037 PROTEIN"/>
    <property type="match status" value="1"/>
</dbReference>
<dbReference type="PANTHER" id="PTHR42941:SF1">
    <property type="entry name" value="SLL1037 PROTEIN"/>
    <property type="match status" value="1"/>
</dbReference>
<proteinExistence type="predicted"/>
<dbReference type="Gene3D" id="3.40.190.10">
    <property type="entry name" value="Periplasmic binding protein-like II"/>
    <property type="match status" value="2"/>
</dbReference>
<dbReference type="EMBL" id="BART01002121">
    <property type="protein sequence ID" value="GAG56785.1"/>
    <property type="molecule type" value="Genomic_DNA"/>
</dbReference>
<organism evidence="1">
    <name type="scientific">marine sediment metagenome</name>
    <dbReference type="NCBI Taxonomy" id="412755"/>
    <lineage>
        <taxon>unclassified sequences</taxon>
        <taxon>metagenomes</taxon>
        <taxon>ecological metagenomes</taxon>
    </lineage>
</organism>
<protein>
    <recommendedName>
        <fullName evidence="2">TAXI family TRAP transporter solute-binding subunit</fullName>
    </recommendedName>
</protein>
<gene>
    <name evidence="1" type="ORF">S01H4_06746</name>
</gene>
<dbReference type="SUPFAM" id="SSF53850">
    <property type="entry name" value="Periplasmic binding protein-like II"/>
    <property type="match status" value="1"/>
</dbReference>
<sequence length="250" mass="27483">AASVENSRLVGSGEIQIGMAMSSVSFKAYKGEVDPFKGTPQPILGLFSMYPAPQHVLTLDPNIKSIRDLKGKKVSVGAPGSGCETISRLIIETAGLTYDDMRISYYSQPEAAQALKDRNVEVVFWNFSLPGSAVSEVTAVRDVYFISVDKDIVEELTSKFTYYKEGKIPANTYKGQDYDVVAIQDGNDVVINKDIDENTAYLLVKTLFENAENIFDVHPSAKKLIPENGVKVGIEMHPGAEKYFKEKGLL</sequence>